<gene>
    <name evidence="4" type="ORF">WR25_09679</name>
</gene>
<protein>
    <submittedName>
        <fullName evidence="4">Uncharacterized protein</fullName>
    </submittedName>
</protein>
<comment type="caution">
    <text evidence="4">The sequence shown here is derived from an EMBL/GenBank/DDBJ whole genome shotgun (WGS) entry which is preliminary data.</text>
</comment>
<evidence type="ECO:0000313" key="4">
    <source>
        <dbReference type="EMBL" id="PAV70107.1"/>
    </source>
</evidence>
<dbReference type="EMBL" id="LIAE01009358">
    <property type="protein sequence ID" value="PAV70107.1"/>
    <property type="molecule type" value="Genomic_DNA"/>
</dbReference>
<dbReference type="GO" id="GO:0060090">
    <property type="term" value="F:molecular adaptor activity"/>
    <property type="evidence" value="ECO:0007669"/>
    <property type="project" value="TreeGrafter"/>
</dbReference>
<evidence type="ECO:0000256" key="3">
    <source>
        <dbReference type="SAM" id="MobiDB-lite"/>
    </source>
</evidence>
<organism evidence="4 5">
    <name type="scientific">Diploscapter pachys</name>
    <dbReference type="NCBI Taxonomy" id="2018661"/>
    <lineage>
        <taxon>Eukaryota</taxon>
        <taxon>Metazoa</taxon>
        <taxon>Ecdysozoa</taxon>
        <taxon>Nematoda</taxon>
        <taxon>Chromadorea</taxon>
        <taxon>Rhabditida</taxon>
        <taxon>Rhabditina</taxon>
        <taxon>Rhabditomorpha</taxon>
        <taxon>Rhabditoidea</taxon>
        <taxon>Rhabditidae</taxon>
        <taxon>Diploscapter</taxon>
    </lineage>
</organism>
<keyword evidence="5" id="KW-1185">Reference proteome</keyword>
<dbReference type="GO" id="GO:0071230">
    <property type="term" value="P:cellular response to amino acid stimulus"/>
    <property type="evidence" value="ECO:0007669"/>
    <property type="project" value="TreeGrafter"/>
</dbReference>
<dbReference type="Proteomes" id="UP000218231">
    <property type="component" value="Unassembled WGS sequence"/>
</dbReference>
<dbReference type="GO" id="GO:0043410">
    <property type="term" value="P:positive regulation of MAPK cascade"/>
    <property type="evidence" value="ECO:0007669"/>
    <property type="project" value="TreeGrafter"/>
</dbReference>
<dbReference type="GO" id="GO:0005085">
    <property type="term" value="F:guanyl-nucleotide exchange factor activity"/>
    <property type="evidence" value="ECO:0007669"/>
    <property type="project" value="TreeGrafter"/>
</dbReference>
<evidence type="ECO:0000256" key="1">
    <source>
        <dbReference type="ARBA" id="ARBA00022707"/>
    </source>
</evidence>
<dbReference type="GO" id="GO:0071986">
    <property type="term" value="C:Ragulator complex"/>
    <property type="evidence" value="ECO:0007669"/>
    <property type="project" value="TreeGrafter"/>
</dbReference>
<keyword evidence="2" id="KW-0449">Lipoprotein</keyword>
<dbReference type="GO" id="GO:0005765">
    <property type="term" value="C:lysosomal membrane"/>
    <property type="evidence" value="ECO:0007669"/>
    <property type="project" value="TreeGrafter"/>
</dbReference>
<dbReference type="OrthoDB" id="5562028at2759"/>
<dbReference type="AlphaFoldDB" id="A0A2A2K7Y9"/>
<reference evidence="4 5" key="1">
    <citation type="journal article" date="2017" name="Curr. Biol.">
        <title>Genome architecture and evolution of a unichromosomal asexual nematode.</title>
        <authorList>
            <person name="Fradin H."/>
            <person name="Zegar C."/>
            <person name="Gutwein M."/>
            <person name="Lucas J."/>
            <person name="Kovtun M."/>
            <person name="Corcoran D."/>
            <person name="Baugh L.R."/>
            <person name="Kiontke K."/>
            <person name="Gunsalus K."/>
            <person name="Fitch D.H."/>
            <person name="Piano F."/>
        </authorList>
    </citation>
    <scope>NUCLEOTIDE SEQUENCE [LARGE SCALE GENOMIC DNA]</scope>
    <source>
        <strain evidence="4">PF1309</strain>
    </source>
</reference>
<dbReference type="GO" id="GO:0001919">
    <property type="term" value="P:regulation of receptor recycling"/>
    <property type="evidence" value="ECO:0007669"/>
    <property type="project" value="TreeGrafter"/>
</dbReference>
<feature type="compositionally biased region" description="Basic and acidic residues" evidence="3">
    <location>
        <begin position="54"/>
        <end position="67"/>
    </location>
</feature>
<proteinExistence type="predicted"/>
<sequence length="192" mass="21501">MDILRSLCCCGNGNEATEGPPYERLHRSSTDTRTLGNATAVRQQPTHYTNGGVNEEHFPVTDETSPKEEDEEHMLNKIIDSTQHHIIDAGQFNSPANLNSQEYVTRTKAYDDAIREHDNAVSKLAHAHDQKATRHEMVDDAGVHVQDWLGRPQPFSPQTLADVKGFAEQITDAVVNDFKIEHKSDVVVDMEL</sequence>
<accession>A0A2A2K7Y9</accession>
<dbReference type="PANTHER" id="PTHR13401:SF2">
    <property type="entry name" value="RAGULATOR COMPLEX PROTEIN LAMTOR1"/>
    <property type="match status" value="1"/>
</dbReference>
<evidence type="ECO:0000256" key="2">
    <source>
        <dbReference type="ARBA" id="ARBA00023288"/>
    </source>
</evidence>
<evidence type="ECO:0000313" key="5">
    <source>
        <dbReference type="Proteomes" id="UP000218231"/>
    </source>
</evidence>
<name>A0A2A2K7Y9_9BILA</name>
<keyword evidence="1" id="KW-0519">Myristate</keyword>
<dbReference type="PANTHER" id="PTHR13401">
    <property type="entry name" value="RAGULATOR COMPLEX PROTEIN LAMTOR1"/>
    <property type="match status" value="1"/>
</dbReference>
<feature type="region of interest" description="Disordered" evidence="3">
    <location>
        <begin position="45"/>
        <end position="67"/>
    </location>
</feature>